<evidence type="ECO:0000256" key="9">
    <source>
        <dbReference type="ARBA" id="ARBA00037934"/>
    </source>
</evidence>
<evidence type="ECO:0000256" key="3">
    <source>
        <dbReference type="ARBA" id="ARBA00022692"/>
    </source>
</evidence>
<keyword evidence="2" id="KW-0813">Transport</keyword>
<evidence type="ECO:0000313" key="13">
    <source>
        <dbReference type="Proteomes" id="UP000000599"/>
    </source>
</evidence>
<evidence type="ECO:0000256" key="8">
    <source>
        <dbReference type="ARBA" id="ARBA00023136"/>
    </source>
</evidence>
<dbReference type="RefSeq" id="XP_002769995.1">
    <property type="nucleotide sequence ID" value="XM_002769949.1"/>
</dbReference>
<gene>
    <name evidence="12" type="ordered locus">DEHA2A06556g</name>
</gene>
<feature type="transmembrane region" description="Helical" evidence="10">
    <location>
        <begin position="232"/>
        <end position="249"/>
    </location>
</feature>
<dbReference type="EMBL" id="CR382133">
    <property type="protein sequence ID" value="CAR65372.1"/>
    <property type="molecule type" value="Genomic_DNA"/>
</dbReference>
<evidence type="ECO:0000256" key="5">
    <source>
        <dbReference type="ARBA" id="ARBA00022892"/>
    </source>
</evidence>
<keyword evidence="3 10" id="KW-0812">Transmembrane</keyword>
<reference evidence="12 13" key="1">
    <citation type="journal article" date="2004" name="Nature">
        <title>Genome evolution in yeasts.</title>
        <authorList>
            <consortium name="Genolevures"/>
            <person name="Dujon B."/>
            <person name="Sherman D."/>
            <person name="Fischer G."/>
            <person name="Durrens P."/>
            <person name="Casaregola S."/>
            <person name="Lafontaine I."/>
            <person name="de Montigny J."/>
            <person name="Marck C."/>
            <person name="Neuveglise C."/>
            <person name="Talla E."/>
            <person name="Goffard N."/>
            <person name="Frangeul L."/>
            <person name="Aigle M."/>
            <person name="Anthouard V."/>
            <person name="Babour A."/>
            <person name="Barbe V."/>
            <person name="Barnay S."/>
            <person name="Blanchin S."/>
            <person name="Beckerich J.M."/>
            <person name="Beyne E."/>
            <person name="Bleykasten C."/>
            <person name="Boisrame A."/>
            <person name="Boyer J."/>
            <person name="Cattolico L."/>
            <person name="Confanioleri F."/>
            <person name="de Daruvar A."/>
            <person name="Despons L."/>
            <person name="Fabre E."/>
            <person name="Fairhead C."/>
            <person name="Ferry-Dumazet H."/>
            <person name="Groppi A."/>
            <person name="Hantraye F."/>
            <person name="Hennequin C."/>
            <person name="Jauniaux N."/>
            <person name="Joyet P."/>
            <person name="Kachouri R."/>
            <person name="Kerrest A."/>
            <person name="Koszul R."/>
            <person name="Lemaire M."/>
            <person name="Lesur I."/>
            <person name="Ma L."/>
            <person name="Muller H."/>
            <person name="Nicaud J.M."/>
            <person name="Nikolski M."/>
            <person name="Oztas S."/>
            <person name="Ozier-Kalogeropoulos O."/>
            <person name="Pellenz S."/>
            <person name="Potier S."/>
            <person name="Richard G.F."/>
            <person name="Straub M.L."/>
            <person name="Suleau A."/>
            <person name="Swennene D."/>
            <person name="Tekaia F."/>
            <person name="Wesolowski-Louvel M."/>
            <person name="Westhof E."/>
            <person name="Wirth B."/>
            <person name="Zeniou-Meyer M."/>
            <person name="Zivanovic I."/>
            <person name="Bolotin-Fukuhara M."/>
            <person name="Thierry A."/>
            <person name="Bouchier C."/>
            <person name="Caudron B."/>
            <person name="Scarpelli C."/>
            <person name="Gaillardin C."/>
            <person name="Weissenbach J."/>
            <person name="Wincker P."/>
            <person name="Souciet J.L."/>
        </authorList>
    </citation>
    <scope>NUCLEOTIDE SEQUENCE [LARGE SCALE GENOMIC DNA]</scope>
    <source>
        <strain evidence="13">ATCC 36239 / CBS 767 / BCRC 21394 / JCM 1990 / NBRC 0083 / IGC 2968</strain>
    </source>
</reference>
<dbReference type="Proteomes" id="UP000000599">
    <property type="component" value="Chromosome A"/>
</dbReference>
<dbReference type="AlphaFoldDB" id="B5RSR6"/>
<dbReference type="STRING" id="284592.B5RSR6"/>
<keyword evidence="7" id="KW-0175">Coiled coil</keyword>
<feature type="domain" description="Sec20 C-terminal" evidence="11">
    <location>
        <begin position="161"/>
        <end position="252"/>
    </location>
</feature>
<proteinExistence type="inferred from homology"/>
<evidence type="ECO:0000256" key="6">
    <source>
        <dbReference type="ARBA" id="ARBA00022989"/>
    </source>
</evidence>
<evidence type="ECO:0000313" key="12">
    <source>
        <dbReference type="EMBL" id="CAR65372.1"/>
    </source>
</evidence>
<dbReference type="Pfam" id="PF03908">
    <property type="entry name" value="Sec20"/>
    <property type="match status" value="1"/>
</dbReference>
<dbReference type="OrthoDB" id="46868at2759"/>
<dbReference type="GO" id="GO:0005484">
    <property type="term" value="F:SNAP receptor activity"/>
    <property type="evidence" value="ECO:0007669"/>
    <property type="project" value="InterPro"/>
</dbReference>
<dbReference type="GO" id="GO:0005789">
    <property type="term" value="C:endoplasmic reticulum membrane"/>
    <property type="evidence" value="ECO:0007669"/>
    <property type="project" value="UniProtKB-SubCell"/>
</dbReference>
<evidence type="ECO:0000256" key="4">
    <source>
        <dbReference type="ARBA" id="ARBA00022824"/>
    </source>
</evidence>
<evidence type="ECO:0000256" key="1">
    <source>
        <dbReference type="ARBA" id="ARBA00004163"/>
    </source>
</evidence>
<sequence>MTISSDIDNSFKRLDELQFSVFAKINEIIDDSDPTANQGEESIELKRIKSTKDANGLIFKFRDMLKVIEINISGVSDDQLSIRYQMYKEKLSNLRIKLRESQLQSYNSENELIHNQRIAKYSSVIRDNFDESDLRKDLFSGRSTKDDSKVKNKTIQDQILSHNKSITSALQSTRQLMSTSIVQTELNIDSVEQQTKDLSNLNDKFTDFESLLNKSKNVVRFIEKQDRKDKNNIYLSIGFLLSCSAWVIWRRLLKMPIKFFLWSLFKIFRIFNRMFVNSSSKGDVDVYATVGAISSSLIASSILSSSTGTINLNEEFTMSIEPHGEHKTWEDIVNEATSRIVDEL</sequence>
<dbReference type="InterPro" id="IPR056173">
    <property type="entry name" value="Sec20_C"/>
</dbReference>
<comment type="similarity">
    <text evidence="9">Belongs to the SEC20 family.</text>
</comment>
<dbReference type="HOGENOM" id="CLU_051527_0_0_1"/>
<dbReference type="GeneID" id="8998027"/>
<protein>
    <submittedName>
        <fullName evidence="12">DEHA2A06556p</fullName>
    </submittedName>
</protein>
<keyword evidence="13" id="KW-1185">Reference proteome</keyword>
<keyword evidence="5" id="KW-0931">ER-Golgi transport</keyword>
<keyword evidence="6 10" id="KW-1133">Transmembrane helix</keyword>
<comment type="subcellular location">
    <subcellularLocation>
        <location evidence="1">Endoplasmic reticulum membrane</location>
        <topology evidence="1">Single-pass type IV membrane protein</topology>
    </subcellularLocation>
</comment>
<organism evidence="12 13">
    <name type="scientific">Debaryomyces hansenii (strain ATCC 36239 / CBS 767 / BCRC 21394 / JCM 1990 / NBRC 0083 / IGC 2968)</name>
    <name type="common">Yeast</name>
    <name type="synonym">Torulaspora hansenii</name>
    <dbReference type="NCBI Taxonomy" id="284592"/>
    <lineage>
        <taxon>Eukaryota</taxon>
        <taxon>Fungi</taxon>
        <taxon>Dikarya</taxon>
        <taxon>Ascomycota</taxon>
        <taxon>Saccharomycotina</taxon>
        <taxon>Pichiomycetes</taxon>
        <taxon>Debaryomycetaceae</taxon>
        <taxon>Debaryomyces</taxon>
    </lineage>
</organism>
<accession>B5RSR6</accession>
<evidence type="ECO:0000259" key="11">
    <source>
        <dbReference type="Pfam" id="PF03908"/>
    </source>
</evidence>
<dbReference type="VEuPathDB" id="FungiDB:DEHA2A06556g"/>
<dbReference type="eggNOG" id="ENOG502S7WD">
    <property type="taxonomic scope" value="Eukaryota"/>
</dbReference>
<dbReference type="InterPro" id="IPR005606">
    <property type="entry name" value="Sec20"/>
</dbReference>
<keyword evidence="8 10" id="KW-0472">Membrane</keyword>
<dbReference type="KEGG" id="dha:DEHA2A06556g"/>
<dbReference type="GO" id="GO:0006890">
    <property type="term" value="P:retrograde vesicle-mediated transport, Golgi to endoplasmic reticulum"/>
    <property type="evidence" value="ECO:0007669"/>
    <property type="project" value="InterPro"/>
</dbReference>
<dbReference type="PANTHER" id="PTHR12825:SF0">
    <property type="entry name" value="VESICLE TRANSPORT PROTEIN SEC20"/>
    <property type="match status" value="1"/>
</dbReference>
<dbReference type="InParanoid" id="B5RSR6"/>
<keyword evidence="4" id="KW-0256">Endoplasmic reticulum</keyword>
<dbReference type="PANTHER" id="PTHR12825">
    <property type="entry name" value="BNIP1-RELATED"/>
    <property type="match status" value="1"/>
</dbReference>
<evidence type="ECO:0000256" key="7">
    <source>
        <dbReference type="ARBA" id="ARBA00023054"/>
    </source>
</evidence>
<dbReference type="GO" id="GO:0031201">
    <property type="term" value="C:SNARE complex"/>
    <property type="evidence" value="ECO:0007669"/>
    <property type="project" value="TreeGrafter"/>
</dbReference>
<name>B5RSR6_DEBHA</name>
<dbReference type="FunCoup" id="B5RSR6">
    <property type="interactions" value="50"/>
</dbReference>
<evidence type="ECO:0000256" key="2">
    <source>
        <dbReference type="ARBA" id="ARBA00022448"/>
    </source>
</evidence>
<evidence type="ECO:0000256" key="10">
    <source>
        <dbReference type="SAM" id="Phobius"/>
    </source>
</evidence>
<dbReference type="OMA" id="NTIMHES"/>